<dbReference type="Proteomes" id="UP000007875">
    <property type="component" value="Unassembled WGS sequence"/>
</dbReference>
<reference evidence="12" key="2">
    <citation type="submission" date="2025-08" db="UniProtKB">
        <authorList>
            <consortium name="Ensembl"/>
        </authorList>
    </citation>
    <scope>IDENTIFICATION</scope>
</reference>
<dbReference type="UniPathway" id="UPA00196"/>
<dbReference type="STRING" id="51511.ENSCSAVP00000000834"/>
<keyword evidence="4" id="KW-0337">GPI-anchor biosynthesis</keyword>
<reference evidence="13" key="1">
    <citation type="submission" date="2003-08" db="EMBL/GenBank/DDBJ databases">
        <authorList>
            <person name="Birren B."/>
            <person name="Nusbaum C."/>
            <person name="Abebe A."/>
            <person name="Abouelleil A."/>
            <person name="Adekoya E."/>
            <person name="Ait-zahra M."/>
            <person name="Allen N."/>
            <person name="Allen T."/>
            <person name="An P."/>
            <person name="Anderson M."/>
            <person name="Anderson S."/>
            <person name="Arachchi H."/>
            <person name="Armbruster J."/>
            <person name="Bachantsang P."/>
            <person name="Baldwin J."/>
            <person name="Barry A."/>
            <person name="Bayul T."/>
            <person name="Blitshsteyn B."/>
            <person name="Bloom T."/>
            <person name="Blye J."/>
            <person name="Boguslavskiy L."/>
            <person name="Borowsky M."/>
            <person name="Boukhgalter B."/>
            <person name="Brunache A."/>
            <person name="Butler J."/>
            <person name="Calixte N."/>
            <person name="Calvo S."/>
            <person name="Camarata J."/>
            <person name="Campo K."/>
            <person name="Chang J."/>
            <person name="Cheshatsang Y."/>
            <person name="Citroen M."/>
            <person name="Collymore A."/>
            <person name="Considine T."/>
            <person name="Cook A."/>
            <person name="Cooke P."/>
            <person name="Corum B."/>
            <person name="Cuomo C."/>
            <person name="David R."/>
            <person name="Dawoe T."/>
            <person name="Degray S."/>
            <person name="Dodge S."/>
            <person name="Dooley K."/>
            <person name="Dorje P."/>
            <person name="Dorjee K."/>
            <person name="Dorris L."/>
            <person name="Duffey N."/>
            <person name="Dupes A."/>
            <person name="Elkins T."/>
            <person name="Engels R."/>
            <person name="Erickson J."/>
            <person name="Farina A."/>
            <person name="Faro S."/>
            <person name="Ferreira P."/>
            <person name="Fischer H."/>
            <person name="Fitzgerald M."/>
            <person name="Foley K."/>
            <person name="Gage D."/>
            <person name="Galagan J."/>
            <person name="Gearin G."/>
            <person name="Gnerre S."/>
            <person name="Gnirke A."/>
            <person name="Goyette A."/>
            <person name="Graham J."/>
            <person name="Grandbois E."/>
            <person name="Gyaltsen K."/>
            <person name="Hafez N."/>
            <person name="Hagopian D."/>
            <person name="Hagos B."/>
            <person name="Hall J."/>
            <person name="Hatcher B."/>
            <person name="Heller A."/>
            <person name="Higgins H."/>
            <person name="Honan T."/>
            <person name="Horn A."/>
            <person name="Houde N."/>
            <person name="Hughes L."/>
            <person name="Hulme W."/>
            <person name="Husby E."/>
            <person name="Iliev I."/>
            <person name="Jaffe D."/>
            <person name="Jones C."/>
            <person name="Kamal M."/>
            <person name="Kamat A."/>
            <person name="Kamvysselis M."/>
            <person name="Karlsson E."/>
            <person name="Kells C."/>
            <person name="Kieu A."/>
            <person name="Kisner P."/>
            <person name="Kodira C."/>
            <person name="Kulbokas E."/>
            <person name="Labutti K."/>
            <person name="Lama D."/>
            <person name="Landers T."/>
            <person name="Leger J."/>
            <person name="Levine S."/>
            <person name="Lewis D."/>
            <person name="Lewis T."/>
            <person name="Lindblad-toh K."/>
            <person name="Liu X."/>
            <person name="Lokyitsang T."/>
            <person name="Lokyitsang Y."/>
            <person name="Lucien O."/>
            <person name="Lui A."/>
            <person name="Ma L.J."/>
            <person name="Mabbitt R."/>
            <person name="Macdonald J."/>
            <person name="Maclean C."/>
            <person name="Major J."/>
            <person name="Manning J."/>
            <person name="Marabella R."/>
            <person name="Maru K."/>
            <person name="Matthews C."/>
            <person name="Mauceli E."/>
            <person name="Mccarthy M."/>
            <person name="Mcdonough S."/>
            <person name="Mcghee T."/>
            <person name="Meldrim J."/>
            <person name="Meneus L."/>
            <person name="Mesirov J."/>
            <person name="Mihalev A."/>
            <person name="Mihova T."/>
            <person name="Mikkelsen T."/>
            <person name="Mlenga V."/>
            <person name="Moru K."/>
            <person name="Mozes J."/>
            <person name="Mulrain L."/>
            <person name="Munson G."/>
            <person name="Naylor J."/>
            <person name="Newes C."/>
            <person name="Nguyen C."/>
            <person name="Nguyen N."/>
            <person name="Nguyen T."/>
            <person name="Nicol R."/>
            <person name="Nielsen C."/>
            <person name="Nizzari M."/>
            <person name="Norbu C."/>
            <person name="Norbu N."/>
            <person name="O'donnell P."/>
            <person name="Okoawo O."/>
            <person name="O'leary S."/>
            <person name="Omotosho B."/>
            <person name="O'neill K."/>
            <person name="Osman S."/>
            <person name="Parker S."/>
            <person name="Perrin D."/>
            <person name="Phunkhang P."/>
            <person name="Piqani B."/>
            <person name="Purcell S."/>
            <person name="Rachupka T."/>
            <person name="Ramasamy U."/>
            <person name="Rameau R."/>
            <person name="Ray V."/>
            <person name="Raymond C."/>
            <person name="Retta R."/>
            <person name="Richardson S."/>
            <person name="Rise C."/>
            <person name="Rodriguez J."/>
            <person name="Rogers J."/>
            <person name="Rogov P."/>
            <person name="Rutman M."/>
            <person name="Schupbach R."/>
            <person name="Seaman C."/>
            <person name="Settipalli S."/>
            <person name="Sharpe T."/>
            <person name="Sheridan J."/>
            <person name="Sherpa N."/>
            <person name="Shi J."/>
            <person name="Smirnov S."/>
            <person name="Smith C."/>
            <person name="Sougnez C."/>
            <person name="Spencer B."/>
            <person name="Stalker J."/>
            <person name="Stange-thomann N."/>
            <person name="Stavropoulos S."/>
            <person name="Stetson K."/>
            <person name="Stone C."/>
            <person name="Stone S."/>
            <person name="Stubbs M."/>
            <person name="Talamas J."/>
            <person name="Tchuinga P."/>
            <person name="Tenzing P."/>
            <person name="Tesfaye S."/>
            <person name="Theodore J."/>
            <person name="Thoulutsang Y."/>
            <person name="Topham K."/>
            <person name="Towey S."/>
            <person name="Tsamla T."/>
            <person name="Tsomo N."/>
            <person name="Vallee D."/>
            <person name="Vassiliev H."/>
            <person name="Venkataraman V."/>
            <person name="Vinson J."/>
            <person name="Vo A."/>
            <person name="Wade C."/>
            <person name="Wang S."/>
            <person name="Wangchuk T."/>
            <person name="Wangdi T."/>
            <person name="Whittaker C."/>
            <person name="Wilkinson J."/>
            <person name="Wu Y."/>
            <person name="Wyman D."/>
            <person name="Yadav S."/>
            <person name="Yang S."/>
            <person name="Yang X."/>
            <person name="Yeager S."/>
            <person name="Yee E."/>
            <person name="Young G."/>
            <person name="Zainoun J."/>
            <person name="Zembeck L."/>
            <person name="Zimmer A."/>
            <person name="Zody M."/>
            <person name="Lander E."/>
        </authorList>
    </citation>
    <scope>NUCLEOTIDE SEQUENCE [LARGE SCALE GENOMIC DNA]</scope>
</reference>
<dbReference type="SUPFAM" id="SSF53649">
    <property type="entry name" value="Alkaline phosphatase-like"/>
    <property type="match status" value="1"/>
</dbReference>
<evidence type="ECO:0000256" key="10">
    <source>
        <dbReference type="ARBA" id="ARBA00023180"/>
    </source>
</evidence>
<dbReference type="Ensembl" id="ENSCSAVT00000000843.1">
    <property type="protein sequence ID" value="ENSCSAVP00000000834.1"/>
    <property type="gene ID" value="ENSCSAVG00000000474.1"/>
</dbReference>
<dbReference type="GO" id="GO:0005789">
    <property type="term" value="C:endoplasmic reticulum membrane"/>
    <property type="evidence" value="ECO:0007669"/>
    <property type="project" value="UniProtKB-SubCell"/>
</dbReference>
<dbReference type="CDD" id="cd16023">
    <property type="entry name" value="GPI_EPT_3"/>
    <property type="match status" value="1"/>
</dbReference>
<dbReference type="eggNOG" id="KOG2126">
    <property type="taxonomic scope" value="Eukaryota"/>
</dbReference>
<evidence type="ECO:0000256" key="6">
    <source>
        <dbReference type="ARBA" id="ARBA00022692"/>
    </source>
</evidence>
<dbReference type="GO" id="GO:0051377">
    <property type="term" value="F:mannose-ethanolamine phosphotransferase activity"/>
    <property type="evidence" value="ECO:0007669"/>
    <property type="project" value="InterPro"/>
</dbReference>
<accession>H2Y686</accession>
<keyword evidence="7" id="KW-0256">Endoplasmic reticulum</keyword>
<keyword evidence="8 11" id="KW-1133">Transmembrane helix</keyword>
<name>H2Y686_CIOSA</name>
<evidence type="ECO:0000256" key="11">
    <source>
        <dbReference type="SAM" id="Phobius"/>
    </source>
</evidence>
<keyword evidence="6 11" id="KW-0812">Transmembrane</keyword>
<proteinExistence type="inferred from homology"/>
<evidence type="ECO:0000256" key="1">
    <source>
        <dbReference type="ARBA" id="ARBA00004477"/>
    </source>
</evidence>
<evidence type="ECO:0000313" key="13">
    <source>
        <dbReference type="Proteomes" id="UP000007875"/>
    </source>
</evidence>
<keyword evidence="5" id="KW-0808">Transferase</keyword>
<protein>
    <submittedName>
        <fullName evidence="12">Uncharacterized protein</fullName>
    </submittedName>
</protein>
<feature type="transmembrane region" description="Helical" evidence="11">
    <location>
        <begin position="6"/>
        <end position="27"/>
    </location>
</feature>
<dbReference type="InterPro" id="IPR017850">
    <property type="entry name" value="Alkaline_phosphatase_core_sf"/>
</dbReference>
<dbReference type="Gene3D" id="3.40.720.10">
    <property type="entry name" value="Alkaline Phosphatase, subunit A"/>
    <property type="match status" value="1"/>
</dbReference>
<dbReference type="Pfam" id="PF01663">
    <property type="entry name" value="Phosphodiest"/>
    <property type="match status" value="1"/>
</dbReference>
<evidence type="ECO:0000313" key="12">
    <source>
        <dbReference type="Ensembl" id="ENSCSAVP00000000834.1"/>
    </source>
</evidence>
<dbReference type="AlphaFoldDB" id="H2Y686"/>
<evidence type="ECO:0000256" key="4">
    <source>
        <dbReference type="ARBA" id="ARBA00022502"/>
    </source>
</evidence>
<sequence length="262" mass="30051">MLGIHVVYKLVSITFSLLAIWTSISIFNKGFLLTRYELNETNKCENPPKCWERKELPYNKVILLIIDALRYDFTTLSDKNATYLNKMPVFHDIALNKGCAKTKLFRFEADAPTTTMQRIKGMFTGGFPTFIDVSNNFASGEIMEDNVLDQLGGNITFMGDDTWVGLFPERFQRSFPFPSFDVKDLHTVDNGVLNHLFDEIPKQDWRLLIAHFLGVDHCGHRYGPLHPEMSLKLAQMDQMIRDVIHTMDNNTLLLVMGDHGKL</sequence>
<evidence type="ECO:0000256" key="8">
    <source>
        <dbReference type="ARBA" id="ARBA00022989"/>
    </source>
</evidence>
<comment type="subcellular location">
    <subcellularLocation>
        <location evidence="1">Endoplasmic reticulum membrane</location>
        <topology evidence="1">Multi-pass membrane protein</topology>
    </subcellularLocation>
</comment>
<keyword evidence="9 11" id="KW-0472">Membrane</keyword>
<comment type="similarity">
    <text evidence="3">Belongs to the PIGG/PIGN/PIGO family. PIGO subfamily.</text>
</comment>
<dbReference type="PANTHER" id="PTHR23071:SF1">
    <property type="entry name" value="GPI ETHANOLAMINE PHOSPHATE TRANSFERASE 3"/>
    <property type="match status" value="1"/>
</dbReference>
<organism evidence="12 13">
    <name type="scientific">Ciona savignyi</name>
    <name type="common">Pacific transparent sea squirt</name>
    <dbReference type="NCBI Taxonomy" id="51511"/>
    <lineage>
        <taxon>Eukaryota</taxon>
        <taxon>Metazoa</taxon>
        <taxon>Chordata</taxon>
        <taxon>Tunicata</taxon>
        <taxon>Ascidiacea</taxon>
        <taxon>Phlebobranchia</taxon>
        <taxon>Cionidae</taxon>
        <taxon>Ciona</taxon>
    </lineage>
</organism>
<dbReference type="InParanoid" id="H2Y686"/>
<dbReference type="InterPro" id="IPR002591">
    <property type="entry name" value="Phosphodiest/P_Trfase"/>
</dbReference>
<keyword evidence="13" id="KW-1185">Reference proteome</keyword>
<evidence type="ECO:0000256" key="3">
    <source>
        <dbReference type="ARBA" id="ARBA00008695"/>
    </source>
</evidence>
<reference evidence="12" key="3">
    <citation type="submission" date="2025-09" db="UniProtKB">
        <authorList>
            <consortium name="Ensembl"/>
        </authorList>
    </citation>
    <scope>IDENTIFICATION</scope>
</reference>
<evidence type="ECO:0000256" key="7">
    <source>
        <dbReference type="ARBA" id="ARBA00022824"/>
    </source>
</evidence>
<dbReference type="GO" id="GO:0006506">
    <property type="term" value="P:GPI anchor biosynthetic process"/>
    <property type="evidence" value="ECO:0007669"/>
    <property type="project" value="UniProtKB-UniPathway"/>
</dbReference>
<dbReference type="OMA" id="RRMENDS"/>
<dbReference type="InterPro" id="IPR039524">
    <property type="entry name" value="PIGO/GPI13"/>
</dbReference>
<keyword evidence="10" id="KW-0325">Glycoprotein</keyword>
<dbReference type="GeneTree" id="ENSGT00910000144278"/>
<evidence type="ECO:0000256" key="2">
    <source>
        <dbReference type="ARBA" id="ARBA00004687"/>
    </source>
</evidence>
<comment type="pathway">
    <text evidence="2">Glycolipid biosynthesis; glycosylphosphatidylinositol-anchor biosynthesis.</text>
</comment>
<dbReference type="HOGENOM" id="CLU_1063659_0_0_1"/>
<evidence type="ECO:0000256" key="5">
    <source>
        <dbReference type="ARBA" id="ARBA00022679"/>
    </source>
</evidence>
<dbReference type="InterPro" id="IPR037675">
    <property type="entry name" value="PIG-O_N"/>
</dbReference>
<dbReference type="PANTHER" id="PTHR23071">
    <property type="entry name" value="PHOSPHATIDYLINOSITOL GLYCAN"/>
    <property type="match status" value="1"/>
</dbReference>
<evidence type="ECO:0000256" key="9">
    <source>
        <dbReference type="ARBA" id="ARBA00023136"/>
    </source>
</evidence>